<dbReference type="PANTHER" id="PTHR30055:SF226">
    <property type="entry name" value="HTH-TYPE TRANSCRIPTIONAL REGULATOR PKSA"/>
    <property type="match status" value="1"/>
</dbReference>
<feature type="domain" description="HTH tetR-type" evidence="4">
    <location>
        <begin position="22"/>
        <end position="83"/>
    </location>
</feature>
<gene>
    <name evidence="5" type="ORF">F0L68_23900</name>
</gene>
<dbReference type="RefSeq" id="WP_149851989.1">
    <property type="nucleotide sequence ID" value="NZ_VUOB01000042.1"/>
</dbReference>
<protein>
    <submittedName>
        <fullName evidence="5">TetR family transcriptional regulator</fullName>
    </submittedName>
</protein>
<dbReference type="GO" id="GO:0003700">
    <property type="term" value="F:DNA-binding transcription factor activity"/>
    <property type="evidence" value="ECO:0007669"/>
    <property type="project" value="TreeGrafter"/>
</dbReference>
<comment type="caution">
    <text evidence="2">Lacks conserved residue(s) required for the propagation of feature annotation.</text>
</comment>
<dbReference type="Gene3D" id="1.10.10.60">
    <property type="entry name" value="Homeodomain-like"/>
    <property type="match status" value="1"/>
</dbReference>
<dbReference type="PROSITE" id="PS50977">
    <property type="entry name" value="HTH_TETR_2"/>
    <property type="match status" value="1"/>
</dbReference>
<name>A0A5B2X4I6_9PSEU</name>
<dbReference type="InterPro" id="IPR009057">
    <property type="entry name" value="Homeodomain-like_sf"/>
</dbReference>
<evidence type="ECO:0000256" key="3">
    <source>
        <dbReference type="SAM" id="MobiDB-lite"/>
    </source>
</evidence>
<dbReference type="Pfam" id="PF00440">
    <property type="entry name" value="TetR_N"/>
    <property type="match status" value="1"/>
</dbReference>
<keyword evidence="6" id="KW-1185">Reference proteome</keyword>
<proteinExistence type="predicted"/>
<dbReference type="AlphaFoldDB" id="A0A5B2X4I6"/>
<dbReference type="GO" id="GO:0000976">
    <property type="term" value="F:transcription cis-regulatory region binding"/>
    <property type="evidence" value="ECO:0007669"/>
    <property type="project" value="TreeGrafter"/>
</dbReference>
<comment type="caution">
    <text evidence="5">The sequence shown here is derived from an EMBL/GenBank/DDBJ whole genome shotgun (WGS) entry which is preliminary data.</text>
</comment>
<organism evidence="5 6">
    <name type="scientific">Solihabitans fulvus</name>
    <dbReference type="NCBI Taxonomy" id="1892852"/>
    <lineage>
        <taxon>Bacteria</taxon>
        <taxon>Bacillati</taxon>
        <taxon>Actinomycetota</taxon>
        <taxon>Actinomycetes</taxon>
        <taxon>Pseudonocardiales</taxon>
        <taxon>Pseudonocardiaceae</taxon>
        <taxon>Solihabitans</taxon>
    </lineage>
</organism>
<dbReference type="InterPro" id="IPR001647">
    <property type="entry name" value="HTH_TetR"/>
</dbReference>
<evidence type="ECO:0000256" key="2">
    <source>
        <dbReference type="PROSITE-ProRule" id="PRU00335"/>
    </source>
</evidence>
<reference evidence="5 6" key="2">
    <citation type="submission" date="2019-09" db="EMBL/GenBank/DDBJ databases">
        <authorList>
            <person name="Jin C."/>
        </authorList>
    </citation>
    <scope>NUCLEOTIDE SEQUENCE [LARGE SCALE GENOMIC DNA]</scope>
    <source>
        <strain evidence="5 6">AN110305</strain>
    </source>
</reference>
<dbReference type="SUPFAM" id="SSF48498">
    <property type="entry name" value="Tetracyclin repressor-like, C-terminal domain"/>
    <property type="match status" value="1"/>
</dbReference>
<dbReference type="Gene3D" id="1.10.357.10">
    <property type="entry name" value="Tetracycline Repressor, domain 2"/>
    <property type="match status" value="1"/>
</dbReference>
<dbReference type="PANTHER" id="PTHR30055">
    <property type="entry name" value="HTH-TYPE TRANSCRIPTIONAL REGULATOR RUTR"/>
    <property type="match status" value="1"/>
</dbReference>
<evidence type="ECO:0000256" key="1">
    <source>
        <dbReference type="ARBA" id="ARBA00023125"/>
    </source>
</evidence>
<feature type="region of interest" description="Disordered" evidence="3">
    <location>
        <begin position="1"/>
        <end position="21"/>
    </location>
</feature>
<dbReference type="InterPro" id="IPR050109">
    <property type="entry name" value="HTH-type_TetR-like_transc_reg"/>
</dbReference>
<sequence length="213" mass="23513">MRARNSSTEQDAGPPRRTFTESARRAQIVDAAIAVIADLGYAKTSFAKIAKQAGLSSTGMISYHFAGKDDLMRAVVAEVMRVADEHLRPRIEAQPNASARLRTYIESNIALLIDFPKHLAALVEVLANLRDEGPDQFGYAASMDSIMSFQAERMRDAQRTGEFREFDVTVMVHAIRGAIDEVVGRARTDPDLDLVANGRELADLFDRATRNTT</sequence>
<evidence type="ECO:0000313" key="6">
    <source>
        <dbReference type="Proteomes" id="UP000323454"/>
    </source>
</evidence>
<dbReference type="Proteomes" id="UP000323454">
    <property type="component" value="Unassembled WGS sequence"/>
</dbReference>
<reference evidence="5 6" key="1">
    <citation type="submission" date="2019-09" db="EMBL/GenBank/DDBJ databases">
        <title>Goodfellowia gen. nov., a new genus of the Pseudonocardineae related to Actinoalloteichus, containing Goodfellowia coeruleoviolacea gen. nov., comb. nov. gen. nov., comb. nov.</title>
        <authorList>
            <person name="Labeda D."/>
        </authorList>
    </citation>
    <scope>NUCLEOTIDE SEQUENCE [LARGE SCALE GENOMIC DNA]</scope>
    <source>
        <strain evidence="5 6">AN110305</strain>
    </source>
</reference>
<dbReference type="OrthoDB" id="9806334at2"/>
<keyword evidence="1 2" id="KW-0238">DNA-binding</keyword>
<evidence type="ECO:0000259" key="4">
    <source>
        <dbReference type="PROSITE" id="PS50977"/>
    </source>
</evidence>
<feature type="compositionally biased region" description="Polar residues" evidence="3">
    <location>
        <begin position="1"/>
        <end position="10"/>
    </location>
</feature>
<accession>A0A5B2X4I6</accession>
<evidence type="ECO:0000313" key="5">
    <source>
        <dbReference type="EMBL" id="KAA2258031.1"/>
    </source>
</evidence>
<dbReference type="SUPFAM" id="SSF46689">
    <property type="entry name" value="Homeodomain-like"/>
    <property type="match status" value="1"/>
</dbReference>
<dbReference type="InterPro" id="IPR036271">
    <property type="entry name" value="Tet_transcr_reg_TetR-rel_C_sf"/>
</dbReference>
<dbReference type="EMBL" id="VUOB01000042">
    <property type="protein sequence ID" value="KAA2258031.1"/>
    <property type="molecule type" value="Genomic_DNA"/>
</dbReference>